<feature type="compositionally biased region" description="Polar residues" evidence="1">
    <location>
        <begin position="631"/>
        <end position="640"/>
    </location>
</feature>
<dbReference type="AlphaFoldDB" id="A0A8H6ZY13"/>
<feature type="compositionally biased region" description="Pro residues" evidence="1">
    <location>
        <begin position="190"/>
        <end position="201"/>
    </location>
</feature>
<feature type="region of interest" description="Disordered" evidence="1">
    <location>
        <begin position="141"/>
        <end position="807"/>
    </location>
</feature>
<feature type="compositionally biased region" description="Basic and acidic residues" evidence="1">
    <location>
        <begin position="548"/>
        <end position="558"/>
    </location>
</feature>
<name>A0A8H6ZY13_PLEOS</name>
<feature type="compositionally biased region" description="Polar residues" evidence="1">
    <location>
        <begin position="487"/>
        <end position="502"/>
    </location>
</feature>
<feature type="compositionally biased region" description="Polar residues" evidence="1">
    <location>
        <begin position="559"/>
        <end position="568"/>
    </location>
</feature>
<feature type="compositionally biased region" description="Basic and acidic residues" evidence="1">
    <location>
        <begin position="758"/>
        <end position="768"/>
    </location>
</feature>
<feature type="compositionally biased region" description="Pro residues" evidence="1">
    <location>
        <begin position="784"/>
        <end position="794"/>
    </location>
</feature>
<feature type="compositionally biased region" description="Low complexity" evidence="1">
    <location>
        <begin position="412"/>
        <end position="432"/>
    </location>
</feature>
<evidence type="ECO:0000313" key="2">
    <source>
        <dbReference type="EMBL" id="KAF7432914.1"/>
    </source>
</evidence>
<feature type="compositionally biased region" description="Low complexity" evidence="1">
    <location>
        <begin position="246"/>
        <end position="263"/>
    </location>
</feature>
<dbReference type="OrthoDB" id="3260940at2759"/>
<accession>A0A8H6ZY13</accession>
<dbReference type="RefSeq" id="XP_036632941.1">
    <property type="nucleotide sequence ID" value="XM_036774439.1"/>
</dbReference>
<feature type="compositionally biased region" description="Basic and acidic residues" evidence="1">
    <location>
        <begin position="267"/>
        <end position="279"/>
    </location>
</feature>
<feature type="compositionally biased region" description="Polar residues" evidence="1">
    <location>
        <begin position="446"/>
        <end position="461"/>
    </location>
</feature>
<feature type="compositionally biased region" description="Low complexity" evidence="1">
    <location>
        <begin position="353"/>
        <end position="370"/>
    </location>
</feature>
<feature type="compositionally biased region" description="Low complexity" evidence="1">
    <location>
        <begin position="610"/>
        <end position="626"/>
    </location>
</feature>
<organism evidence="2 3">
    <name type="scientific">Pleurotus ostreatus</name>
    <name type="common">Oyster mushroom</name>
    <name type="synonym">White-rot fungus</name>
    <dbReference type="NCBI Taxonomy" id="5322"/>
    <lineage>
        <taxon>Eukaryota</taxon>
        <taxon>Fungi</taxon>
        <taxon>Dikarya</taxon>
        <taxon>Basidiomycota</taxon>
        <taxon>Agaricomycotina</taxon>
        <taxon>Agaricomycetes</taxon>
        <taxon>Agaricomycetidae</taxon>
        <taxon>Agaricales</taxon>
        <taxon>Pleurotineae</taxon>
        <taxon>Pleurotaceae</taxon>
        <taxon>Pleurotus</taxon>
    </lineage>
</organism>
<dbReference type="VEuPathDB" id="FungiDB:PC9H_004858"/>
<feature type="compositionally biased region" description="Polar residues" evidence="1">
    <location>
        <begin position="396"/>
        <end position="408"/>
    </location>
</feature>
<dbReference type="Proteomes" id="UP000623687">
    <property type="component" value="Unassembled WGS sequence"/>
</dbReference>
<dbReference type="GeneID" id="59374676"/>
<comment type="caution">
    <text evidence="2">The sequence shown here is derived from an EMBL/GenBank/DDBJ whole genome shotgun (WGS) entry which is preliminary data.</text>
</comment>
<protein>
    <submittedName>
        <fullName evidence="2">Uncharacterized protein</fullName>
    </submittedName>
</protein>
<dbReference type="EMBL" id="JACETU010000003">
    <property type="protein sequence ID" value="KAF7432914.1"/>
    <property type="molecule type" value="Genomic_DNA"/>
</dbReference>
<gene>
    <name evidence="2" type="ORF">PC9H_004858</name>
</gene>
<feature type="compositionally biased region" description="Polar residues" evidence="1">
    <location>
        <begin position="469"/>
        <end position="478"/>
    </location>
</feature>
<evidence type="ECO:0000313" key="3">
    <source>
        <dbReference type="Proteomes" id="UP000623687"/>
    </source>
</evidence>
<feature type="compositionally biased region" description="Polar residues" evidence="1">
    <location>
        <begin position="204"/>
        <end position="226"/>
    </location>
</feature>
<proteinExistence type="predicted"/>
<feature type="compositionally biased region" description="Low complexity" evidence="1">
    <location>
        <begin position="314"/>
        <end position="325"/>
    </location>
</feature>
<reference evidence="2" key="1">
    <citation type="submission" date="2019-07" db="EMBL/GenBank/DDBJ databases">
        <authorList>
            <person name="Palmer J.M."/>
        </authorList>
    </citation>
    <scope>NUCLEOTIDE SEQUENCE</scope>
    <source>
        <strain evidence="2">PC9</strain>
    </source>
</reference>
<feature type="compositionally biased region" description="Low complexity" evidence="1">
    <location>
        <begin position="679"/>
        <end position="696"/>
    </location>
</feature>
<sequence length="922" mass="99095">MLSPCTTSTTLNVQESKQLLVEPVVRAPDFVVVKLRIDGIRVRWIRIFAGFPWDYSKFENSTEKTAQGLLDFNPPYESPSRSQPIYSGEFVANIPDSIGLIHQSASSTARQQSRGSVGVALQTDYADDLVAKSLEHQIVVQRPEDMFTPDPSSEKSSRKRKPESRLYNFLHPSRSRSRSGSRSRGGARSPTPPIPDEPLPQHPRSLSFSEAQRPTSSVMSTPSSAKTARAGAKPTSRIPSRPLSSTTTATNTTITPRTPTQTKPKSRIFDHNTNGRRENPATSRPPSPKPSAARQKLHHFFGLPLRGRKPIVDSRASSPGPSGRGYQPNDLPPSPPRPSTATTHSQRMEYKPSQSTTSSHSQSWATTSNSHSRNASEDSVPKRSNSGSRLVRLFSGRSSSRSNAQAVKNQDIGSSVSLSISPPVVSGPLSSKSKTHRRSGLGGSLDTATSRGLPSDPSSLLNPKGKASAHQTPLTQGYGSEAGIPRITTTPATPVKSGTSPSRIPARRLEPIESEGWQPMAMVDEEGRVVNGIVTEAPSSDRRRAHGNGKERDKRRPDSSNTNSNQNHARGFGPPKTRLTSRGTKHGSFDFERPGWSGVASGKASTMARSVSGGSTSGGSALTSRTGGSGVNQSRESITGNGIGRTSRKGSADMPPILRPHDYDAAGYRRTTPIEPDHTGSSTHTSASGATGLTSSFGRSSGRKVIGGVSKLFGGGHGPFPFEPPVPSPPMSTGSTNPSPSSAEGFARQQDQRLLSRGKAEEPPEGRSRTKFASRTAGRDKPAVPVPIPPPPNPSSKAGAGYRSGTKGRSLDLNLGLSWAPNKVREEALLPFGRSLSVSRRAENTRGHAREDRQHHQLDADLAKIGRDIAEIFRNVLDEEGYAEFRKCKCTYYCEEVSNTDTYKMSTVSMPTKFPLTAQRGS</sequence>
<keyword evidence="3" id="KW-1185">Reference proteome</keyword>
<feature type="compositionally biased region" description="Pro residues" evidence="1">
    <location>
        <begin position="721"/>
        <end position="730"/>
    </location>
</feature>
<evidence type="ECO:0000256" key="1">
    <source>
        <dbReference type="SAM" id="MobiDB-lite"/>
    </source>
</evidence>